<proteinExistence type="predicted"/>
<evidence type="ECO:0000313" key="2">
    <source>
        <dbReference type="EMBL" id="KAK7245354.1"/>
    </source>
</evidence>
<accession>A0AAN9HQF5</accession>
<dbReference type="PANTHER" id="PTHR31672:SF13">
    <property type="entry name" value="F-BOX PROTEIN CPR30-LIKE"/>
    <property type="match status" value="1"/>
</dbReference>
<dbReference type="AlphaFoldDB" id="A0AAN9HQF5"/>
<sequence>MDNTYVSTSLNPGFPPPSGFDIIGSCRGFLLLNNIFEYLYIWNPSTNVRKVLPSSPIVASNPHMPGLYGTTLYGFGYDPSKDDYLVVLATHDPALDHSIDFTNICFELFSLRANAWKQFEVTDLPYNVFGGTSFGTLLNWILHWLAYRPDAIVILAFDLVERKFSEVCLPDDFNPEGRFCDLCVLGGFLSLSIAEGDTTEIWVMEKYNEQSSWTKSFALSNNDLPSPSQHFSPIFSTKSGDIVGFNGRARLVKCNANGQLLEHCSYRDDPRGFGGGYV</sequence>
<dbReference type="PANTHER" id="PTHR31672">
    <property type="entry name" value="BNACNNG10540D PROTEIN"/>
    <property type="match status" value="1"/>
</dbReference>
<feature type="domain" description="F-box associated beta-propeller type 1" evidence="1">
    <location>
        <begin position="23"/>
        <end position="226"/>
    </location>
</feature>
<dbReference type="InterPro" id="IPR006527">
    <property type="entry name" value="F-box-assoc_dom_typ1"/>
</dbReference>
<keyword evidence="3" id="KW-1185">Reference proteome</keyword>
<reference evidence="2 3" key="1">
    <citation type="submission" date="2024-01" db="EMBL/GenBank/DDBJ databases">
        <title>The genomes of 5 underutilized Papilionoideae crops provide insights into root nodulation and disease resistanc.</title>
        <authorList>
            <person name="Yuan L."/>
        </authorList>
    </citation>
    <scope>NUCLEOTIDE SEQUENCE [LARGE SCALE GENOMIC DNA]</scope>
    <source>
        <strain evidence="2">ZHUSHIDOU_FW_LH</strain>
        <tissue evidence="2">Leaf</tissue>
    </source>
</reference>
<dbReference type="Proteomes" id="UP001372338">
    <property type="component" value="Unassembled WGS sequence"/>
</dbReference>
<dbReference type="InterPro" id="IPR050796">
    <property type="entry name" value="SCF_F-box_component"/>
</dbReference>
<evidence type="ECO:0000259" key="1">
    <source>
        <dbReference type="Pfam" id="PF07734"/>
    </source>
</evidence>
<dbReference type="Pfam" id="PF07734">
    <property type="entry name" value="FBA_1"/>
    <property type="match status" value="1"/>
</dbReference>
<dbReference type="InterPro" id="IPR017451">
    <property type="entry name" value="F-box-assoc_interact_dom"/>
</dbReference>
<dbReference type="EMBL" id="JAYWIO010000008">
    <property type="protein sequence ID" value="KAK7245354.1"/>
    <property type="molecule type" value="Genomic_DNA"/>
</dbReference>
<evidence type="ECO:0000313" key="3">
    <source>
        <dbReference type="Proteomes" id="UP001372338"/>
    </source>
</evidence>
<name>A0AAN9HQF5_CROPI</name>
<protein>
    <recommendedName>
        <fullName evidence="1">F-box associated beta-propeller type 1 domain-containing protein</fullName>
    </recommendedName>
</protein>
<dbReference type="SUPFAM" id="SSF50965">
    <property type="entry name" value="Galactose oxidase, central domain"/>
    <property type="match status" value="1"/>
</dbReference>
<comment type="caution">
    <text evidence="2">The sequence shown here is derived from an EMBL/GenBank/DDBJ whole genome shotgun (WGS) entry which is preliminary data.</text>
</comment>
<organism evidence="2 3">
    <name type="scientific">Crotalaria pallida</name>
    <name type="common">Smooth rattlebox</name>
    <name type="synonym">Crotalaria striata</name>
    <dbReference type="NCBI Taxonomy" id="3830"/>
    <lineage>
        <taxon>Eukaryota</taxon>
        <taxon>Viridiplantae</taxon>
        <taxon>Streptophyta</taxon>
        <taxon>Embryophyta</taxon>
        <taxon>Tracheophyta</taxon>
        <taxon>Spermatophyta</taxon>
        <taxon>Magnoliopsida</taxon>
        <taxon>eudicotyledons</taxon>
        <taxon>Gunneridae</taxon>
        <taxon>Pentapetalae</taxon>
        <taxon>rosids</taxon>
        <taxon>fabids</taxon>
        <taxon>Fabales</taxon>
        <taxon>Fabaceae</taxon>
        <taxon>Papilionoideae</taxon>
        <taxon>50 kb inversion clade</taxon>
        <taxon>genistoids sensu lato</taxon>
        <taxon>core genistoids</taxon>
        <taxon>Crotalarieae</taxon>
        <taxon>Crotalaria</taxon>
    </lineage>
</organism>
<dbReference type="InterPro" id="IPR011043">
    <property type="entry name" value="Gal_Oxase/kelch_b-propeller"/>
</dbReference>
<gene>
    <name evidence="2" type="ORF">RIF29_40194</name>
</gene>
<dbReference type="NCBIfam" id="TIGR01640">
    <property type="entry name" value="F_box_assoc_1"/>
    <property type="match status" value="1"/>
</dbReference>